<name>A0ABS7NTC8_9NOCA</name>
<protein>
    <submittedName>
        <fullName evidence="2">DUF4913 domain-containing protein</fullName>
    </submittedName>
</protein>
<gene>
    <name evidence="2" type="ORF">HQ605_10570</name>
</gene>
<evidence type="ECO:0000313" key="2">
    <source>
        <dbReference type="EMBL" id="MBY6321269.1"/>
    </source>
</evidence>
<dbReference type="Pfam" id="PF16259">
    <property type="entry name" value="DUF4913"/>
    <property type="match status" value="1"/>
</dbReference>
<evidence type="ECO:0000256" key="1">
    <source>
        <dbReference type="SAM" id="MobiDB-lite"/>
    </source>
</evidence>
<reference evidence="2 3" key="1">
    <citation type="submission" date="2020-06" db="EMBL/GenBank/DDBJ databases">
        <title>Taxonomy, biology and ecology of Rhodococcus bacteria occurring in California pistachio and other woody hosts as revealed by genome sequence analyses.</title>
        <authorList>
            <person name="Gai Y."/>
            <person name="Riely B."/>
        </authorList>
    </citation>
    <scope>NUCLEOTIDE SEQUENCE [LARGE SCALE GENOMIC DNA]</scope>
    <source>
        <strain evidence="2 3">BP-284</strain>
    </source>
</reference>
<feature type="region of interest" description="Disordered" evidence="1">
    <location>
        <begin position="124"/>
        <end position="151"/>
    </location>
</feature>
<sequence>MTDDFEPTVDGDAIDITGQWDDPEAVDEVEPERRFPDLETFVTDFFARVVNRHLSDRPGDGLTWDPRWWRHREVRERLRALWDAYEGALAASTEDPSAMSRWWLTDLDGHLKVLLDGRHGPMSHTDPDGSWTGHPALRTVPVPDGVDLDDE</sequence>
<dbReference type="RefSeq" id="WP_068103800.1">
    <property type="nucleotide sequence ID" value="NZ_JABUKE010000008.1"/>
</dbReference>
<feature type="compositionally biased region" description="Acidic residues" evidence="1">
    <location>
        <begin position="1"/>
        <end position="13"/>
    </location>
</feature>
<comment type="caution">
    <text evidence="2">The sequence shown here is derived from an EMBL/GenBank/DDBJ whole genome shotgun (WGS) entry which is preliminary data.</text>
</comment>
<evidence type="ECO:0000313" key="3">
    <source>
        <dbReference type="Proteomes" id="UP001520140"/>
    </source>
</evidence>
<proteinExistence type="predicted"/>
<dbReference type="EMBL" id="JABUKG010000009">
    <property type="protein sequence ID" value="MBY6321269.1"/>
    <property type="molecule type" value="Genomic_DNA"/>
</dbReference>
<keyword evidence="3" id="KW-1185">Reference proteome</keyword>
<organism evidence="2 3">
    <name type="scientific">Rhodococcoides kroppenstedtii</name>
    <dbReference type="NCBI Taxonomy" id="293050"/>
    <lineage>
        <taxon>Bacteria</taxon>
        <taxon>Bacillati</taxon>
        <taxon>Actinomycetota</taxon>
        <taxon>Actinomycetes</taxon>
        <taxon>Mycobacteriales</taxon>
        <taxon>Nocardiaceae</taxon>
        <taxon>Rhodococcoides</taxon>
    </lineage>
</organism>
<dbReference type="Proteomes" id="UP001520140">
    <property type="component" value="Unassembled WGS sequence"/>
</dbReference>
<feature type="region of interest" description="Disordered" evidence="1">
    <location>
        <begin position="1"/>
        <end position="20"/>
    </location>
</feature>
<accession>A0ABS7NTC8</accession>
<dbReference type="InterPro" id="IPR032584">
    <property type="entry name" value="DUF4913"/>
</dbReference>